<dbReference type="HOGENOM" id="CLU_118744_0_0_1"/>
<dbReference type="PaxDb" id="6239-F56C4.2"/>
<gene>
    <name evidence="4" type="ORF">CELE_F56C4.2</name>
    <name evidence="4 6" type="ORF">F56C4.2</name>
</gene>
<dbReference type="WormBase" id="F56C4.2">
    <property type="protein sequence ID" value="CE48320"/>
    <property type="gene ID" value="WBGene00010145"/>
</dbReference>
<dbReference type="SMR" id="Q20860"/>
<evidence type="ECO:0000313" key="6">
    <source>
        <dbReference type="WormBase" id="F56C4.2"/>
    </source>
</evidence>
<name>Q20860_CAEEL</name>
<dbReference type="PIR" id="T22771">
    <property type="entry name" value="T22771"/>
</dbReference>
<organism evidence="4 5">
    <name type="scientific">Caenorhabditis elegans</name>
    <dbReference type="NCBI Taxonomy" id="6239"/>
    <lineage>
        <taxon>Eukaryota</taxon>
        <taxon>Metazoa</taxon>
        <taxon>Ecdysozoa</taxon>
        <taxon>Nematoda</taxon>
        <taxon>Chromadorea</taxon>
        <taxon>Rhabditida</taxon>
        <taxon>Rhabditina</taxon>
        <taxon>Rhabditomorpha</taxon>
        <taxon>Rhabditoidea</taxon>
        <taxon>Rhabditidae</taxon>
        <taxon>Peloderinae</taxon>
        <taxon>Caenorhabditis</taxon>
    </lineage>
</organism>
<keyword evidence="2" id="KW-0812">Transmembrane</keyword>
<keyword evidence="5" id="KW-1185">Reference proteome</keyword>
<feature type="region of interest" description="Disordered" evidence="1">
    <location>
        <begin position="170"/>
        <end position="199"/>
    </location>
</feature>
<feature type="signal peptide" evidence="3">
    <location>
        <begin position="1"/>
        <end position="18"/>
    </location>
</feature>
<feature type="transmembrane region" description="Helical" evidence="2">
    <location>
        <begin position="126"/>
        <end position="153"/>
    </location>
</feature>
<evidence type="ECO:0000313" key="5">
    <source>
        <dbReference type="Proteomes" id="UP000001940"/>
    </source>
</evidence>
<feature type="chain" id="PRO_5004199008" evidence="3">
    <location>
        <begin position="19"/>
        <end position="199"/>
    </location>
</feature>
<feature type="compositionally biased region" description="Basic and acidic residues" evidence="1">
    <location>
        <begin position="170"/>
        <end position="193"/>
    </location>
</feature>
<dbReference type="AGR" id="WB:WBGene00010145"/>
<evidence type="ECO:0000256" key="1">
    <source>
        <dbReference type="SAM" id="MobiDB-lite"/>
    </source>
</evidence>
<dbReference type="EMBL" id="BX284604">
    <property type="protein sequence ID" value="CAA94289.3"/>
    <property type="molecule type" value="Genomic_DNA"/>
</dbReference>
<dbReference type="FunCoup" id="Q20860">
    <property type="interactions" value="813"/>
</dbReference>
<reference evidence="4 5" key="1">
    <citation type="journal article" date="1998" name="Science">
        <title>Genome sequence of the nematode C. elegans: a platform for investigating biology.</title>
        <authorList>
            <consortium name="The C. elegans sequencing consortium"/>
            <person name="Sulson J.E."/>
            <person name="Waterston R."/>
        </authorList>
    </citation>
    <scope>NUCLEOTIDE SEQUENCE [LARGE SCALE GENOMIC DNA]</scope>
    <source>
        <strain evidence="4 5">Bristol N2</strain>
    </source>
</reference>
<dbReference type="GeneID" id="186370"/>
<proteinExistence type="predicted"/>
<keyword evidence="2" id="KW-1133">Transmembrane helix</keyword>
<protein>
    <submittedName>
        <fullName evidence="4">Uncharacterized protein</fullName>
    </submittedName>
</protein>
<evidence type="ECO:0000256" key="3">
    <source>
        <dbReference type="SAM" id="SignalP"/>
    </source>
</evidence>
<dbReference type="eggNOG" id="ENOG502TID0">
    <property type="taxonomic scope" value="Eukaryota"/>
</dbReference>
<dbReference type="RefSeq" id="NP_501966.3">
    <property type="nucleotide sequence ID" value="NM_069565.3"/>
</dbReference>
<dbReference type="Bgee" id="WBGene00010145">
    <property type="expression patterns" value="Expressed in pharyngeal muscle cell (C elegans) and 1 other cell type or tissue"/>
</dbReference>
<dbReference type="UCSC" id="F56C4.2">
    <property type="organism name" value="c. elegans"/>
</dbReference>
<dbReference type="CTD" id="186370"/>
<dbReference type="OrthoDB" id="5874604at2759"/>
<evidence type="ECO:0000313" key="4">
    <source>
        <dbReference type="EMBL" id="CAA94289.3"/>
    </source>
</evidence>
<keyword evidence="2" id="KW-0472">Membrane</keyword>
<dbReference type="OMA" id="NVILCEI"/>
<dbReference type="AlphaFoldDB" id="Q20860"/>
<evidence type="ECO:0000256" key="2">
    <source>
        <dbReference type="SAM" id="Phobius"/>
    </source>
</evidence>
<sequence length="199" mass="23296">MLCRVFVFSLVAANLIEAYIQLDYSEQGEQLHTCEIDGLVDQNIHQLHGNLVNCQSPPMECSIDPHEYLIKSRTNVECRVPSDDLFFYDDKACSFRFYYRRSYCFYNSRCYSLTMSCHPVATPTPLLLGIILTIIVVTVALILCFVYCIYLWCWKTSELSIPKQDKKLEKVRRESQKKKLEESVRYQHEHTPMKLETSI</sequence>
<dbReference type="KEGG" id="cel:CELE_F56C4.2"/>
<keyword evidence="3" id="KW-0732">Signal</keyword>
<dbReference type="InParanoid" id="Q20860"/>
<accession>Q20860</accession>
<dbReference type="Proteomes" id="UP000001940">
    <property type="component" value="Chromosome IV"/>
</dbReference>